<reference evidence="1 2" key="1">
    <citation type="journal article" date="2015" name="Int J Genomics">
        <title>Comparative Genomics Revealed Genetic Diversity and Species/Strain-Level Differences in Carbohydrate Metabolism of Three Probiotic Bifidobacterial Species.</title>
        <authorList>
            <person name="Odamaki T."/>
            <person name="Horigome A."/>
            <person name="Sugahara H."/>
            <person name="Hashikura N."/>
            <person name="Minami J."/>
            <person name="Xiao J.Z."/>
            <person name="Abe F."/>
        </authorList>
    </citation>
    <scope>NUCLEOTIDE SEQUENCE [LARGE SCALE GENOMIC DNA]</scope>
    <source>
        <strain evidence="1 2">MCC 0483</strain>
    </source>
</reference>
<proteinExistence type="predicted"/>
<name>A0AB34TAC7_9BIFI</name>
<sequence>MIDLSMASDALPRKPLTAEESMAKSSNTQYVNALEISNPVTVPQHKRLTIALMMIRVLRSCRSTNVPPNTPHDCWAIIEAEPSHPAAMVECDTEYPISEIASERKATPIAVAVSAVNHSA</sequence>
<protein>
    <submittedName>
        <fullName evidence="1">Uncharacterized protein</fullName>
    </submittedName>
</protein>
<dbReference type="AlphaFoldDB" id="A0AB34TAC7"/>
<evidence type="ECO:0000313" key="1">
    <source>
        <dbReference type="EMBL" id="KOA51089.1"/>
    </source>
</evidence>
<dbReference type="Proteomes" id="UP000037239">
    <property type="component" value="Unassembled WGS sequence"/>
</dbReference>
<organism evidence="1 2">
    <name type="scientific">Bifidobacterium animalis subsp. animalis MCC 0483</name>
    <dbReference type="NCBI Taxonomy" id="1365955"/>
    <lineage>
        <taxon>Bacteria</taxon>
        <taxon>Bacillati</taxon>
        <taxon>Actinomycetota</taxon>
        <taxon>Actinomycetes</taxon>
        <taxon>Bifidobacteriales</taxon>
        <taxon>Bifidobacteriaceae</taxon>
        <taxon>Bifidobacterium</taxon>
    </lineage>
</organism>
<comment type="caution">
    <text evidence="1">The sequence shown here is derived from an EMBL/GenBank/DDBJ whole genome shotgun (WGS) entry which is preliminary data.</text>
</comment>
<accession>A0AB34TAC7</accession>
<dbReference type="EMBL" id="AWFK01000004">
    <property type="protein sequence ID" value="KOA51089.1"/>
    <property type="molecule type" value="Genomic_DNA"/>
</dbReference>
<evidence type="ECO:0000313" key="2">
    <source>
        <dbReference type="Proteomes" id="UP000037239"/>
    </source>
</evidence>
<gene>
    <name evidence="1" type="ORF">BAAM0483_02325</name>
</gene>